<keyword evidence="1" id="KW-0547">Nucleotide-binding</keyword>
<evidence type="ECO:0000256" key="2">
    <source>
        <dbReference type="ARBA" id="ARBA00022840"/>
    </source>
</evidence>
<dbReference type="KEGG" id="chih:GWR21_00775"/>
<keyword evidence="8" id="KW-1185">Reference proteome</keyword>
<dbReference type="SMART" id="SM00065">
    <property type="entry name" value="GAF"/>
    <property type="match status" value="1"/>
</dbReference>
<evidence type="ECO:0000256" key="4">
    <source>
        <dbReference type="ARBA" id="ARBA00023125"/>
    </source>
</evidence>
<evidence type="ECO:0000313" key="7">
    <source>
        <dbReference type="EMBL" id="QHS58179.1"/>
    </source>
</evidence>
<reference evidence="7 8" key="1">
    <citation type="submission" date="2020-01" db="EMBL/GenBank/DDBJ databases">
        <title>Complete genome sequence of Chitinophaga sp. H33E-04 isolated from quinoa roots.</title>
        <authorList>
            <person name="Weon H.-Y."/>
            <person name="Lee S.A."/>
        </authorList>
    </citation>
    <scope>NUCLEOTIDE SEQUENCE [LARGE SCALE GENOMIC DNA]</scope>
    <source>
        <strain evidence="7 8">H33E-04</strain>
    </source>
</reference>
<dbReference type="RefSeq" id="WP_162329884.1">
    <property type="nucleotide sequence ID" value="NZ_CP048113.1"/>
</dbReference>
<evidence type="ECO:0000256" key="5">
    <source>
        <dbReference type="ARBA" id="ARBA00023163"/>
    </source>
</evidence>
<dbReference type="GO" id="GO:0006355">
    <property type="term" value="P:regulation of DNA-templated transcription"/>
    <property type="evidence" value="ECO:0007669"/>
    <property type="project" value="InterPro"/>
</dbReference>
<dbReference type="PANTHER" id="PTHR32071">
    <property type="entry name" value="TRANSCRIPTIONAL REGULATORY PROTEIN"/>
    <property type="match status" value="1"/>
</dbReference>
<evidence type="ECO:0000256" key="1">
    <source>
        <dbReference type="ARBA" id="ARBA00022741"/>
    </source>
</evidence>
<keyword evidence="3" id="KW-0805">Transcription regulation</keyword>
<dbReference type="Gene3D" id="3.30.450.40">
    <property type="match status" value="1"/>
</dbReference>
<gene>
    <name evidence="7" type="ORF">GWR21_00775</name>
</gene>
<dbReference type="Proteomes" id="UP000476411">
    <property type="component" value="Chromosome"/>
</dbReference>
<dbReference type="Gene3D" id="3.40.50.300">
    <property type="entry name" value="P-loop containing nucleotide triphosphate hydrolases"/>
    <property type="match status" value="1"/>
</dbReference>
<evidence type="ECO:0000256" key="3">
    <source>
        <dbReference type="ARBA" id="ARBA00023015"/>
    </source>
</evidence>
<dbReference type="SUPFAM" id="SSF55781">
    <property type="entry name" value="GAF domain-like"/>
    <property type="match status" value="1"/>
</dbReference>
<dbReference type="InterPro" id="IPR025662">
    <property type="entry name" value="Sigma_54_int_dom_ATP-bd_1"/>
</dbReference>
<evidence type="ECO:0000259" key="6">
    <source>
        <dbReference type="PROSITE" id="PS50045"/>
    </source>
</evidence>
<dbReference type="Pfam" id="PF00158">
    <property type="entry name" value="Sigma54_activat"/>
    <property type="match status" value="1"/>
</dbReference>
<dbReference type="InterPro" id="IPR027417">
    <property type="entry name" value="P-loop_NTPase"/>
</dbReference>
<dbReference type="InterPro" id="IPR002078">
    <property type="entry name" value="Sigma_54_int"/>
</dbReference>
<sequence>MEMFSAQLEKKEKEQSILLELSTRIAAARHREDLWHVITDQLLELFNSRYYTICLLNEDGESHTPFLHSQASSINCRTGETPIIADLHPYNDGVFDVAMAAEGPVVFELQKVMRGNKVPPYVYRWFNVGVAEMLAVKICNGSQPKGLLYIFSESRNAFAHTDDRFTQAIADLLGIGISNILANETIERQLVEIDKFKTRLEDENRYLQEQEGVQRTFADIIGTSDEMKKRVAILSRVAPSESTVLLLGETGTGKEVFARAVHAASPRKDHLMIKVNCAALPPNLIESELFGHEKGAFTGAMQRRIGKFELADNSTLFLDEIGELPLEFQSKLLRVLQEKEIERIGGKGTIKVNVRIVAATNRNLEEEVRAGRFRSDLYYRLHVFPIAIPALRNRKEDIPALANYFLRRFADKSRKEVPTIAAKAMESLMHYDWPGNVRELEHLMERTLLLSTTRTITKIDLPGGVVTPSKEGDQTIVLPLAIMEKEYILKVLKLCNGRIAGPNGAAAKLKLPSTTLNSRMKKLGIRKAHYINEETAGDEQVTL</sequence>
<keyword evidence="5" id="KW-0804">Transcription</keyword>
<dbReference type="EMBL" id="CP048113">
    <property type="protein sequence ID" value="QHS58179.1"/>
    <property type="molecule type" value="Genomic_DNA"/>
</dbReference>
<dbReference type="SUPFAM" id="SSF52540">
    <property type="entry name" value="P-loop containing nucleoside triphosphate hydrolases"/>
    <property type="match status" value="1"/>
</dbReference>
<dbReference type="SMART" id="SM00382">
    <property type="entry name" value="AAA"/>
    <property type="match status" value="1"/>
</dbReference>
<accession>A0A6B9Z8I5</accession>
<dbReference type="Gene3D" id="1.10.10.60">
    <property type="entry name" value="Homeodomain-like"/>
    <property type="match status" value="1"/>
</dbReference>
<dbReference type="InterPro" id="IPR029016">
    <property type="entry name" value="GAF-like_dom_sf"/>
</dbReference>
<keyword evidence="4" id="KW-0238">DNA-binding</keyword>
<dbReference type="PROSITE" id="PS00675">
    <property type="entry name" value="SIGMA54_INTERACT_1"/>
    <property type="match status" value="1"/>
</dbReference>
<dbReference type="InterPro" id="IPR003018">
    <property type="entry name" value="GAF"/>
</dbReference>
<dbReference type="Pfam" id="PF25601">
    <property type="entry name" value="AAA_lid_14"/>
    <property type="match status" value="1"/>
</dbReference>
<dbReference type="Gene3D" id="1.10.8.60">
    <property type="match status" value="1"/>
</dbReference>
<proteinExistence type="predicted"/>
<dbReference type="GO" id="GO:0005524">
    <property type="term" value="F:ATP binding"/>
    <property type="evidence" value="ECO:0007669"/>
    <property type="project" value="UniProtKB-KW"/>
</dbReference>
<dbReference type="GO" id="GO:0003677">
    <property type="term" value="F:DNA binding"/>
    <property type="evidence" value="ECO:0007669"/>
    <property type="project" value="UniProtKB-KW"/>
</dbReference>
<dbReference type="PANTHER" id="PTHR32071:SF123">
    <property type="entry name" value="DNA-BINDING TRANSCRIPTIONAL ACTIVATOR HYFR-RELATED"/>
    <property type="match status" value="1"/>
</dbReference>
<dbReference type="PROSITE" id="PS50045">
    <property type="entry name" value="SIGMA54_INTERACT_4"/>
    <property type="match status" value="1"/>
</dbReference>
<dbReference type="PROSITE" id="PS00688">
    <property type="entry name" value="SIGMA54_INTERACT_3"/>
    <property type="match status" value="1"/>
</dbReference>
<dbReference type="CDD" id="cd00009">
    <property type="entry name" value="AAA"/>
    <property type="match status" value="1"/>
</dbReference>
<organism evidence="7 8">
    <name type="scientific">Chitinophaga agri</name>
    <dbReference type="NCBI Taxonomy" id="2703787"/>
    <lineage>
        <taxon>Bacteria</taxon>
        <taxon>Pseudomonadati</taxon>
        <taxon>Bacteroidota</taxon>
        <taxon>Chitinophagia</taxon>
        <taxon>Chitinophagales</taxon>
        <taxon>Chitinophagaceae</taxon>
        <taxon>Chitinophaga</taxon>
    </lineage>
</organism>
<feature type="domain" description="Sigma-54 factor interaction" evidence="6">
    <location>
        <begin position="220"/>
        <end position="449"/>
    </location>
</feature>
<evidence type="ECO:0000313" key="8">
    <source>
        <dbReference type="Proteomes" id="UP000476411"/>
    </source>
</evidence>
<dbReference type="FunFam" id="3.40.50.300:FF:000006">
    <property type="entry name" value="DNA-binding transcriptional regulator NtrC"/>
    <property type="match status" value="1"/>
</dbReference>
<name>A0A6B9Z8I5_9BACT</name>
<protein>
    <submittedName>
        <fullName evidence="7">AAA domain-containing protein</fullName>
    </submittedName>
</protein>
<dbReference type="AlphaFoldDB" id="A0A6B9Z8I5"/>
<dbReference type="InterPro" id="IPR025944">
    <property type="entry name" value="Sigma_54_int_dom_CS"/>
</dbReference>
<dbReference type="InterPro" id="IPR058031">
    <property type="entry name" value="AAA_lid_NorR"/>
</dbReference>
<dbReference type="InterPro" id="IPR003593">
    <property type="entry name" value="AAA+_ATPase"/>
</dbReference>
<keyword evidence="2" id="KW-0067">ATP-binding</keyword>